<dbReference type="PANTHER" id="PTHR48099">
    <property type="entry name" value="C-1-TETRAHYDROFOLATE SYNTHASE, CYTOPLASMIC-RELATED"/>
    <property type="match status" value="1"/>
</dbReference>
<keyword evidence="4 12" id="KW-0028">Amino-acid biosynthesis</keyword>
<name>A0A506U6Y1_9HYPH</name>
<dbReference type="InterPro" id="IPR020630">
    <property type="entry name" value="THF_DH/CycHdrlase_cat_dom"/>
</dbReference>
<dbReference type="FunFam" id="3.40.50.10860:FF:000005">
    <property type="entry name" value="C-1-tetrahydrofolate synthase, cytoplasmic, putative"/>
    <property type="match status" value="1"/>
</dbReference>
<dbReference type="GO" id="GO:0009086">
    <property type="term" value="P:methionine biosynthetic process"/>
    <property type="evidence" value="ECO:0007669"/>
    <property type="project" value="UniProtKB-KW"/>
</dbReference>
<feature type="binding site" evidence="12">
    <location>
        <position position="232"/>
    </location>
    <ligand>
        <name>NADP(+)</name>
        <dbReference type="ChEBI" id="CHEBI:58349"/>
    </ligand>
</feature>
<dbReference type="EC" id="3.5.4.9" evidence="12"/>
<proteinExistence type="inferred from homology"/>
<dbReference type="InterPro" id="IPR046346">
    <property type="entry name" value="Aminoacid_DH-like_N_sf"/>
</dbReference>
<dbReference type="OrthoDB" id="9803580at2"/>
<evidence type="ECO:0000256" key="1">
    <source>
        <dbReference type="ARBA" id="ARBA00004777"/>
    </source>
</evidence>
<evidence type="ECO:0000259" key="13">
    <source>
        <dbReference type="Pfam" id="PF00763"/>
    </source>
</evidence>
<evidence type="ECO:0000256" key="8">
    <source>
        <dbReference type="ARBA" id="ARBA00023002"/>
    </source>
</evidence>
<keyword evidence="5 12" id="KW-0658">Purine biosynthesis</keyword>
<evidence type="ECO:0000256" key="12">
    <source>
        <dbReference type="HAMAP-Rule" id="MF_01576"/>
    </source>
</evidence>
<keyword evidence="9 12" id="KW-0368">Histidine biosynthesis</keyword>
<evidence type="ECO:0000313" key="16">
    <source>
        <dbReference type="Proteomes" id="UP000318801"/>
    </source>
</evidence>
<dbReference type="GO" id="GO:0005829">
    <property type="term" value="C:cytosol"/>
    <property type="evidence" value="ECO:0007669"/>
    <property type="project" value="TreeGrafter"/>
</dbReference>
<evidence type="ECO:0000313" key="15">
    <source>
        <dbReference type="EMBL" id="TPW29106.1"/>
    </source>
</evidence>
<evidence type="ECO:0000256" key="11">
    <source>
        <dbReference type="ARBA" id="ARBA00023268"/>
    </source>
</evidence>
<dbReference type="GO" id="GO:0000105">
    <property type="term" value="P:L-histidine biosynthetic process"/>
    <property type="evidence" value="ECO:0007669"/>
    <property type="project" value="UniProtKB-KW"/>
</dbReference>
<dbReference type="Gene3D" id="3.40.50.720">
    <property type="entry name" value="NAD(P)-binding Rossmann-like Domain"/>
    <property type="match status" value="1"/>
</dbReference>
<comment type="function">
    <text evidence="12">Catalyzes the oxidation of 5,10-methylenetetrahydrofolate to 5,10-methenyltetrahydrofolate and then the hydrolysis of 5,10-methenyltetrahydrofolate to 10-formyltetrahydrofolate.</text>
</comment>
<dbReference type="Proteomes" id="UP000318801">
    <property type="component" value="Unassembled WGS sequence"/>
</dbReference>
<comment type="caution">
    <text evidence="15">The sequence shown here is derived from an EMBL/GenBank/DDBJ whole genome shotgun (WGS) entry which is preliminary data.</text>
</comment>
<keyword evidence="16" id="KW-1185">Reference proteome</keyword>
<dbReference type="EMBL" id="VHLG01000010">
    <property type="protein sequence ID" value="TPW29106.1"/>
    <property type="molecule type" value="Genomic_DNA"/>
</dbReference>
<gene>
    <name evidence="12" type="primary">folD</name>
    <name evidence="15" type="ORF">FJU08_14740</name>
</gene>
<keyword evidence="7 12" id="KW-0521">NADP</keyword>
<dbReference type="Pfam" id="PF02882">
    <property type="entry name" value="THF_DHG_CYH_C"/>
    <property type="match status" value="1"/>
</dbReference>
<comment type="caution">
    <text evidence="12">Lacks conserved residue(s) required for the propagation of feature annotation.</text>
</comment>
<dbReference type="Gene3D" id="3.40.50.10860">
    <property type="entry name" value="Leucine Dehydrogenase, chain A, domain 1"/>
    <property type="match status" value="1"/>
</dbReference>
<dbReference type="SUPFAM" id="SSF51735">
    <property type="entry name" value="NAD(P)-binding Rossmann-fold domains"/>
    <property type="match status" value="1"/>
</dbReference>
<comment type="subunit">
    <text evidence="2 12">Homodimer.</text>
</comment>
<feature type="domain" description="Tetrahydrofolate dehydrogenase/cyclohydrolase catalytic" evidence="13">
    <location>
        <begin position="5"/>
        <end position="119"/>
    </location>
</feature>
<organism evidence="15 16">
    <name type="scientific">Martelella alba</name>
    <dbReference type="NCBI Taxonomy" id="2590451"/>
    <lineage>
        <taxon>Bacteria</taxon>
        <taxon>Pseudomonadati</taxon>
        <taxon>Pseudomonadota</taxon>
        <taxon>Alphaproteobacteria</taxon>
        <taxon>Hyphomicrobiales</taxon>
        <taxon>Aurantimonadaceae</taxon>
        <taxon>Martelella</taxon>
    </lineage>
</organism>
<dbReference type="InterPro" id="IPR020631">
    <property type="entry name" value="THF_DH/CycHdrlase_NAD-bd_dom"/>
</dbReference>
<evidence type="ECO:0000256" key="2">
    <source>
        <dbReference type="ARBA" id="ARBA00011738"/>
    </source>
</evidence>
<feature type="binding site" evidence="12">
    <location>
        <begin position="164"/>
        <end position="166"/>
    </location>
    <ligand>
        <name>NADP(+)</name>
        <dbReference type="ChEBI" id="CHEBI:58349"/>
    </ligand>
</feature>
<evidence type="ECO:0000256" key="6">
    <source>
        <dbReference type="ARBA" id="ARBA00022801"/>
    </source>
</evidence>
<dbReference type="GO" id="GO:0035999">
    <property type="term" value="P:tetrahydrofolate interconversion"/>
    <property type="evidence" value="ECO:0007669"/>
    <property type="project" value="UniProtKB-UniRule"/>
</dbReference>
<dbReference type="GO" id="GO:0004477">
    <property type="term" value="F:methenyltetrahydrofolate cyclohydrolase activity"/>
    <property type="evidence" value="ECO:0007669"/>
    <property type="project" value="UniProtKB-UniRule"/>
</dbReference>
<dbReference type="UniPathway" id="UPA00193"/>
<protein>
    <recommendedName>
        <fullName evidence="12">Bifunctional protein FolD</fullName>
    </recommendedName>
    <domain>
        <recommendedName>
            <fullName evidence="12">Methylenetetrahydrofolate dehydrogenase</fullName>
            <ecNumber evidence="12">1.5.1.5</ecNumber>
        </recommendedName>
    </domain>
    <domain>
        <recommendedName>
            <fullName evidence="12">Methenyltetrahydrofolate cyclohydrolase</fullName>
            <ecNumber evidence="12">3.5.4.9</ecNumber>
        </recommendedName>
    </domain>
</protein>
<evidence type="ECO:0000256" key="3">
    <source>
        <dbReference type="ARBA" id="ARBA00022563"/>
    </source>
</evidence>
<evidence type="ECO:0000256" key="10">
    <source>
        <dbReference type="ARBA" id="ARBA00023167"/>
    </source>
</evidence>
<accession>A0A506U6Y1</accession>
<keyword evidence="8 12" id="KW-0560">Oxidoreductase</keyword>
<keyword evidence="3 12" id="KW-0554">One-carbon metabolism</keyword>
<evidence type="ECO:0000256" key="5">
    <source>
        <dbReference type="ARBA" id="ARBA00022755"/>
    </source>
</evidence>
<comment type="catalytic activity">
    <reaction evidence="12">
        <text>(6R)-5,10-methylene-5,6,7,8-tetrahydrofolate + NADP(+) = (6R)-5,10-methenyltetrahydrofolate + NADPH</text>
        <dbReference type="Rhea" id="RHEA:22812"/>
        <dbReference type="ChEBI" id="CHEBI:15636"/>
        <dbReference type="ChEBI" id="CHEBI:57455"/>
        <dbReference type="ChEBI" id="CHEBI:57783"/>
        <dbReference type="ChEBI" id="CHEBI:58349"/>
        <dbReference type="EC" id="1.5.1.5"/>
    </reaction>
</comment>
<evidence type="ECO:0000259" key="14">
    <source>
        <dbReference type="Pfam" id="PF02882"/>
    </source>
</evidence>
<evidence type="ECO:0000256" key="4">
    <source>
        <dbReference type="ARBA" id="ARBA00022605"/>
    </source>
</evidence>
<feature type="domain" description="Tetrahydrofolate dehydrogenase/cyclohydrolase NAD(P)-binding" evidence="14">
    <location>
        <begin position="138"/>
        <end position="279"/>
    </location>
</feature>
<dbReference type="EC" id="1.5.1.5" evidence="12"/>
<keyword evidence="6 12" id="KW-0378">Hydrolase</keyword>
<comment type="catalytic activity">
    <reaction evidence="12">
        <text>(6R)-5,10-methenyltetrahydrofolate + H2O = (6R)-10-formyltetrahydrofolate + H(+)</text>
        <dbReference type="Rhea" id="RHEA:23700"/>
        <dbReference type="ChEBI" id="CHEBI:15377"/>
        <dbReference type="ChEBI" id="CHEBI:15378"/>
        <dbReference type="ChEBI" id="CHEBI:57455"/>
        <dbReference type="ChEBI" id="CHEBI:195366"/>
        <dbReference type="EC" id="3.5.4.9"/>
    </reaction>
</comment>
<dbReference type="InterPro" id="IPR000672">
    <property type="entry name" value="THF_DH/CycHdrlase"/>
</dbReference>
<evidence type="ECO:0000256" key="7">
    <source>
        <dbReference type="ARBA" id="ARBA00022857"/>
    </source>
</evidence>
<comment type="pathway">
    <text evidence="1 12">One-carbon metabolism; tetrahydrofolate interconversion.</text>
</comment>
<dbReference type="Pfam" id="PF00763">
    <property type="entry name" value="THF_DHG_CYH"/>
    <property type="match status" value="1"/>
</dbReference>
<keyword evidence="11 12" id="KW-0511">Multifunctional enzyme</keyword>
<sequence length="288" mass="29782">MACLLDGDAFAASLRQDMAKRVHALSLAGRPLKLVTLLVGDNPASSAYIARKHADCAELGILSEDLRLPAIIDQQRLMAEIARLNADDSVTGFLVQLPLPTHLNEAEALEAVSPAKDIDGLHPINLGRLLAGTPGLLPCTPHAIWKLLTHHDIPLAGRHVTIIGRGALVGRPLAMLLTLKGIDATLTLLNSATPDLADFTRSADVVISAAGVAGLVTASMIRPGATVVGVGISYGADGEMISDIADDVAATAQAVTPRHGSVGAVTRAMLLENLIAIAEAGQALSKGL</sequence>
<dbReference type="SUPFAM" id="SSF53223">
    <property type="entry name" value="Aminoacid dehydrogenase-like, N-terminal domain"/>
    <property type="match status" value="1"/>
</dbReference>
<reference evidence="15 16" key="1">
    <citation type="submission" date="2019-06" db="EMBL/GenBank/DDBJ databases">
        <authorList>
            <person name="Li M."/>
        </authorList>
    </citation>
    <scope>NUCLEOTIDE SEQUENCE [LARGE SCALE GENOMIC DNA]</scope>
    <source>
        <strain evidence="15 16">BGMRC2036</strain>
    </source>
</reference>
<dbReference type="InterPro" id="IPR036291">
    <property type="entry name" value="NAD(P)-bd_dom_sf"/>
</dbReference>
<dbReference type="GO" id="GO:0004488">
    <property type="term" value="F:methylenetetrahydrofolate dehydrogenase (NADP+) activity"/>
    <property type="evidence" value="ECO:0007669"/>
    <property type="project" value="UniProtKB-UniRule"/>
</dbReference>
<dbReference type="PANTHER" id="PTHR48099:SF5">
    <property type="entry name" value="C-1-TETRAHYDROFOLATE SYNTHASE, CYTOPLASMIC"/>
    <property type="match status" value="1"/>
</dbReference>
<dbReference type="HAMAP" id="MF_01576">
    <property type="entry name" value="THF_DHG_CYH"/>
    <property type="match status" value="1"/>
</dbReference>
<keyword evidence="10 12" id="KW-0486">Methionine biosynthesis</keyword>
<comment type="similarity">
    <text evidence="12">Belongs to the tetrahydrofolate dehydrogenase/cyclohydrolase family.</text>
</comment>
<dbReference type="AlphaFoldDB" id="A0A506U6Y1"/>
<dbReference type="CDD" id="cd01080">
    <property type="entry name" value="NAD_bind_m-THF_DH_Cyclohyd"/>
    <property type="match status" value="1"/>
</dbReference>
<dbReference type="GO" id="GO:0006164">
    <property type="term" value="P:purine nucleotide biosynthetic process"/>
    <property type="evidence" value="ECO:0007669"/>
    <property type="project" value="UniProtKB-KW"/>
</dbReference>
<evidence type="ECO:0000256" key="9">
    <source>
        <dbReference type="ARBA" id="ARBA00023102"/>
    </source>
</evidence>
<dbReference type="PRINTS" id="PR00085">
    <property type="entry name" value="THFDHDRGNASE"/>
</dbReference>